<dbReference type="SUPFAM" id="SSF52096">
    <property type="entry name" value="ClpP/crotonase"/>
    <property type="match status" value="1"/>
</dbReference>
<comment type="similarity">
    <text evidence="2">Belongs to the 3-hydroxyacyl-CoA dehydrogenase family.</text>
</comment>
<sequence>MTIQSVHILGAGQMGRDLASWCISRGLETTLVKMTDVTEGLIDKKTEQSIQADIQQKLQETDRIHHLRFISYPQFLEEAATCEWVIESVIEDLTIKQDVWAEVAEAVAVEAILSTNTSSLQVKEIATNLPEQVQERFSGVHFFTPLSQSKLVELIPLDQTTPQYINQLKQLVDKVLAKRFIVSRDVTGFVANRMGFYANYEAMYRGEARHWPIPKVDALTGTKLARVKMGPYRLTDLTGIDLSESALKAYRQNTFLAEFFPPRTQHHALLKAGYVGDKVGQGYYKKEQGKRLAFDFETREYRQASFPTFPFFEKFETGDWEYNLDIIFTEDSPEAHFMWESLRNVMYFAALNVGRAADDYRTIDQALIWGYNWTLGPFQIWDKLGFHRVKERLEAECGPLPDWIQDIQEEFYPEDRSLDSDNSPLTIAKKILWHHDHQTRLSQTKQNSLVLELRTANHALNPAVLEDILAAVDELEQGHYEGLVIIGEGEHFSVGFDFSGFEMIKQAPHPSQKAKEISNLGYEVVKRLKFARKPIVAAVRGHVLGGGAEIALQSTRIVAAAQTYMGLPEVGVGLLPAGGGLAELADRIYQQDDSRFEKKQKLLAMFNTVAYGQVSKHAQHARELGFLRTEDIIVANERYLLQTALSMVQMLSQAGHISATNIRYQALGQDFKAVVSGLVKNWRIGGYVTDFEQELANRIADVLAGGELPLGVEIDYEYLLQLEQSHYLELIEHDLTWERLHHMQVYKRPLRN</sequence>
<evidence type="ECO:0000256" key="6">
    <source>
        <dbReference type="ARBA" id="ARBA00023027"/>
    </source>
</evidence>
<dbReference type="RefSeq" id="WP_077863192.1">
    <property type="nucleotide sequence ID" value="NZ_CP040411.1"/>
</dbReference>
<comment type="caution">
    <text evidence="11">The sequence shown here is derived from an EMBL/GenBank/DDBJ whole genome shotgun (WGS) entry which is preliminary data.</text>
</comment>
<dbReference type="PANTHER" id="PTHR48075:SF7">
    <property type="entry name" value="3-HYDROXYACYL-COA DEHYDROGENASE-RELATED"/>
    <property type="match status" value="1"/>
</dbReference>
<dbReference type="Pfam" id="PF00378">
    <property type="entry name" value="ECH_1"/>
    <property type="match status" value="1"/>
</dbReference>
<keyword evidence="5" id="KW-0560">Oxidoreductase</keyword>
<proteinExistence type="inferred from homology"/>
<evidence type="ECO:0000259" key="10">
    <source>
        <dbReference type="Pfam" id="PF02737"/>
    </source>
</evidence>
<evidence type="ECO:0000313" key="11">
    <source>
        <dbReference type="EMBL" id="OOL81811.1"/>
    </source>
</evidence>
<name>A0A1S8KQI9_9LACT</name>
<keyword evidence="4" id="KW-0442">Lipid degradation</keyword>
<dbReference type="InterPro" id="IPR029045">
    <property type="entry name" value="ClpP/crotonase-like_dom_sf"/>
</dbReference>
<dbReference type="Gene3D" id="3.90.226.10">
    <property type="entry name" value="2-enoyl-CoA Hydratase, Chain A, domain 1"/>
    <property type="match status" value="1"/>
</dbReference>
<feature type="domain" description="3-hydroxyacyl-CoA dehydrogenase NAD binding" evidence="10">
    <location>
        <begin position="6"/>
        <end position="185"/>
    </location>
</feature>
<protein>
    <submittedName>
        <fullName evidence="11">Uncharacterized protein</fullName>
    </submittedName>
</protein>
<comment type="pathway">
    <text evidence="1">Lipid metabolism; fatty acid beta-oxidation.</text>
</comment>
<dbReference type="EMBL" id="MUYF01000003">
    <property type="protein sequence ID" value="OOL81811.1"/>
    <property type="molecule type" value="Genomic_DNA"/>
</dbReference>
<keyword evidence="7" id="KW-0443">Lipid metabolism</keyword>
<dbReference type="Gene3D" id="3.40.50.720">
    <property type="entry name" value="NAD(P)-binding Rossmann-like Domain"/>
    <property type="match status" value="1"/>
</dbReference>
<dbReference type="InterPro" id="IPR001753">
    <property type="entry name" value="Enoyl-CoA_hydra/iso"/>
</dbReference>
<dbReference type="Pfam" id="PF02737">
    <property type="entry name" value="3HCDH_N"/>
    <property type="match status" value="1"/>
</dbReference>
<dbReference type="InterPro" id="IPR006176">
    <property type="entry name" value="3-OHacyl-CoA_DH_NAD-bd"/>
</dbReference>
<evidence type="ECO:0000256" key="5">
    <source>
        <dbReference type="ARBA" id="ARBA00023002"/>
    </source>
</evidence>
<dbReference type="GO" id="GO:0006635">
    <property type="term" value="P:fatty acid beta-oxidation"/>
    <property type="evidence" value="ECO:0007669"/>
    <property type="project" value="UniProtKB-UniPathway"/>
</dbReference>
<dbReference type="AlphaFoldDB" id="A0A1S8KQI9"/>
<evidence type="ECO:0000256" key="1">
    <source>
        <dbReference type="ARBA" id="ARBA00005005"/>
    </source>
</evidence>
<dbReference type="InterPro" id="IPR006108">
    <property type="entry name" value="3HC_DH_C"/>
</dbReference>
<dbReference type="Proteomes" id="UP000190409">
    <property type="component" value="Unassembled WGS sequence"/>
</dbReference>
<evidence type="ECO:0000256" key="4">
    <source>
        <dbReference type="ARBA" id="ARBA00022963"/>
    </source>
</evidence>
<accession>A0A1S8KQI9</accession>
<evidence type="ECO:0000256" key="2">
    <source>
        <dbReference type="ARBA" id="ARBA00009463"/>
    </source>
</evidence>
<organism evidence="11 12">
    <name type="scientific">Dolosigranulum pigrum</name>
    <dbReference type="NCBI Taxonomy" id="29394"/>
    <lineage>
        <taxon>Bacteria</taxon>
        <taxon>Bacillati</taxon>
        <taxon>Bacillota</taxon>
        <taxon>Bacilli</taxon>
        <taxon>Lactobacillales</taxon>
        <taxon>Carnobacteriaceae</taxon>
        <taxon>Dolosigranulum</taxon>
    </lineage>
</organism>
<dbReference type="InterPro" id="IPR008927">
    <property type="entry name" value="6-PGluconate_DH-like_C_sf"/>
</dbReference>
<keyword evidence="6" id="KW-0520">NAD</keyword>
<dbReference type="InterPro" id="IPR036291">
    <property type="entry name" value="NAD(P)-bd_dom_sf"/>
</dbReference>
<evidence type="ECO:0000313" key="12">
    <source>
        <dbReference type="Proteomes" id="UP000190409"/>
    </source>
</evidence>
<reference evidence="11 12" key="1">
    <citation type="submission" date="2017-01" db="EMBL/GenBank/DDBJ databases">
        <title>Complete Genome Sequence of Dolosigranulum pigrum isolated from a Patient with interstitial lung disease.</title>
        <authorList>
            <person name="Mukhopadhyay R."/>
            <person name="Joaquin J."/>
            <person name="Hogue R."/>
            <person name="Fitzgerald S."/>
            <person name="Jospin G."/>
            <person name="Eisen J.A."/>
            <person name="Chaturvedi V."/>
        </authorList>
    </citation>
    <scope>NUCLEOTIDE SEQUENCE [LARGE SCALE GENOMIC DNA]</scope>
    <source>
        <strain evidence="11 12">15S00348</strain>
    </source>
</reference>
<dbReference type="CDD" id="cd06558">
    <property type="entry name" value="crotonase-like"/>
    <property type="match status" value="1"/>
</dbReference>
<dbReference type="GO" id="GO:0003857">
    <property type="term" value="F:(3S)-3-hydroxyacyl-CoA dehydrogenase (NAD+) activity"/>
    <property type="evidence" value="ECO:0007669"/>
    <property type="project" value="UniProtKB-EC"/>
</dbReference>
<dbReference type="Pfam" id="PF00725">
    <property type="entry name" value="3HCDH"/>
    <property type="match status" value="1"/>
</dbReference>
<dbReference type="GO" id="GO:0070403">
    <property type="term" value="F:NAD+ binding"/>
    <property type="evidence" value="ECO:0007669"/>
    <property type="project" value="InterPro"/>
</dbReference>
<dbReference type="SUPFAM" id="SSF48179">
    <property type="entry name" value="6-phosphogluconate dehydrogenase C-terminal domain-like"/>
    <property type="match status" value="2"/>
</dbReference>
<gene>
    <name evidence="11" type="ORF">BWX42_08970</name>
</gene>
<keyword evidence="3" id="KW-0276">Fatty acid metabolism</keyword>
<comment type="catalytic activity">
    <reaction evidence="8">
        <text>a (3S)-3-hydroxyacyl-CoA + NAD(+) = a 3-oxoacyl-CoA + NADH + H(+)</text>
        <dbReference type="Rhea" id="RHEA:22432"/>
        <dbReference type="ChEBI" id="CHEBI:15378"/>
        <dbReference type="ChEBI" id="CHEBI:57318"/>
        <dbReference type="ChEBI" id="CHEBI:57540"/>
        <dbReference type="ChEBI" id="CHEBI:57945"/>
        <dbReference type="ChEBI" id="CHEBI:90726"/>
        <dbReference type="EC" id="1.1.1.35"/>
    </reaction>
</comment>
<evidence type="ECO:0000256" key="8">
    <source>
        <dbReference type="ARBA" id="ARBA00049556"/>
    </source>
</evidence>
<evidence type="ECO:0000256" key="7">
    <source>
        <dbReference type="ARBA" id="ARBA00023098"/>
    </source>
</evidence>
<dbReference type="Gene3D" id="1.10.1040.50">
    <property type="match status" value="1"/>
</dbReference>
<dbReference type="UniPathway" id="UPA00659"/>
<dbReference type="SUPFAM" id="SSF51735">
    <property type="entry name" value="NAD(P)-binding Rossmann-fold domains"/>
    <property type="match status" value="1"/>
</dbReference>
<dbReference type="PANTHER" id="PTHR48075">
    <property type="entry name" value="3-HYDROXYACYL-COA DEHYDROGENASE FAMILY PROTEIN"/>
    <property type="match status" value="1"/>
</dbReference>
<feature type="domain" description="3-hydroxyacyl-CoA dehydrogenase C-terminal" evidence="9">
    <location>
        <begin position="188"/>
        <end position="285"/>
    </location>
</feature>
<evidence type="ECO:0000259" key="9">
    <source>
        <dbReference type="Pfam" id="PF00725"/>
    </source>
</evidence>
<evidence type="ECO:0000256" key="3">
    <source>
        <dbReference type="ARBA" id="ARBA00022832"/>
    </source>
</evidence>